<dbReference type="EMBL" id="OC857725">
    <property type="protein sequence ID" value="CAD7625555.1"/>
    <property type="molecule type" value="Genomic_DNA"/>
</dbReference>
<protein>
    <submittedName>
        <fullName evidence="1">Uncharacterized protein</fullName>
    </submittedName>
</protein>
<evidence type="ECO:0000313" key="2">
    <source>
        <dbReference type="Proteomes" id="UP000759131"/>
    </source>
</evidence>
<organism evidence="1">
    <name type="scientific">Medioppia subpectinata</name>
    <dbReference type="NCBI Taxonomy" id="1979941"/>
    <lineage>
        <taxon>Eukaryota</taxon>
        <taxon>Metazoa</taxon>
        <taxon>Ecdysozoa</taxon>
        <taxon>Arthropoda</taxon>
        <taxon>Chelicerata</taxon>
        <taxon>Arachnida</taxon>
        <taxon>Acari</taxon>
        <taxon>Acariformes</taxon>
        <taxon>Sarcoptiformes</taxon>
        <taxon>Oribatida</taxon>
        <taxon>Brachypylina</taxon>
        <taxon>Oppioidea</taxon>
        <taxon>Oppiidae</taxon>
        <taxon>Medioppia</taxon>
    </lineage>
</organism>
<reference evidence="1" key="1">
    <citation type="submission" date="2020-11" db="EMBL/GenBank/DDBJ databases">
        <authorList>
            <person name="Tran Van P."/>
        </authorList>
    </citation>
    <scope>NUCLEOTIDE SEQUENCE</scope>
</reference>
<dbReference type="OrthoDB" id="6535729at2759"/>
<accession>A0A7R9KMH2</accession>
<dbReference type="Proteomes" id="UP000759131">
    <property type="component" value="Unassembled WGS sequence"/>
</dbReference>
<keyword evidence="2" id="KW-1185">Reference proteome</keyword>
<sequence length="470" mass="53687">MGCESLINNKYCSNRCVKNCHQIYHTLELDKTEFMGLTDNIGGLFGLWFGVAFVDTMNPSQQLWPQVVTLSPFGRCQTFLTDISMAGNISTQPVNKLSVRIRSYELIRLPAPYDSGRDGGCHESLFANSYAIDSVGHHYLYHYIFGYHYTILCLMATILGYQLYDVSVDYFAFKTVTLFDVMDNSMNPHLPHITLVYQSIFNLSNTRQCLRTKLDQYCKDPDVKDRTLFNYTNIDSSGRTRIALGNKWPGVDIRSLKRLMSYGATFEGFALTIISVILNRTSIASELDGQHVVNSRQFAVIRRWSEAIYADPMYVLLHYKPVPDIERLFSGETELSAVNHTLAVTKTMRQLLPSPYGRCSDYGSDPSTGAEGDGSGQPFRAISHFHCMRRCRLSYVRKPPTNWCEVSVQCMKYCPPDCVAMDYRSRVVNDNKDYIQKVWFNDDRPDDISIVKECPVLHVWILTILIQFCS</sequence>
<name>A0A7R9KMH2_9ACAR</name>
<dbReference type="EMBL" id="CAJPIZ010003150">
    <property type="protein sequence ID" value="CAG2105985.1"/>
    <property type="molecule type" value="Genomic_DNA"/>
</dbReference>
<proteinExistence type="predicted"/>
<gene>
    <name evidence="1" type="ORF">OSB1V03_LOCUS5989</name>
</gene>
<dbReference type="AlphaFoldDB" id="A0A7R9KMH2"/>
<evidence type="ECO:0000313" key="1">
    <source>
        <dbReference type="EMBL" id="CAD7625555.1"/>
    </source>
</evidence>